<evidence type="ECO:0000313" key="3">
    <source>
        <dbReference type="Proteomes" id="UP000224567"/>
    </source>
</evidence>
<feature type="compositionally biased region" description="Low complexity" evidence="1">
    <location>
        <begin position="147"/>
        <end position="159"/>
    </location>
</feature>
<dbReference type="Proteomes" id="UP000224567">
    <property type="component" value="Unassembled WGS sequence"/>
</dbReference>
<keyword evidence="3" id="KW-1185">Reference proteome</keyword>
<dbReference type="OrthoDB" id="1736655at2759"/>
<feature type="region of interest" description="Disordered" evidence="1">
    <location>
        <begin position="1"/>
        <end position="23"/>
    </location>
</feature>
<comment type="caution">
    <text evidence="2">The sequence shown here is derived from an EMBL/GenBank/DDBJ whole genome shotgun (WGS) entry which is preliminary data.</text>
</comment>
<feature type="compositionally biased region" description="Polar residues" evidence="1">
    <location>
        <begin position="130"/>
        <end position="141"/>
    </location>
</feature>
<dbReference type="PANTHER" id="PTHR47491:SF5">
    <property type="entry name" value="CAP-GLY DOMAIN LINKER"/>
    <property type="match status" value="1"/>
</dbReference>
<evidence type="ECO:0000256" key="1">
    <source>
        <dbReference type="SAM" id="MobiDB-lite"/>
    </source>
</evidence>
<dbReference type="EMBL" id="MLFT02000008">
    <property type="protein sequence ID" value="PHT39664.1"/>
    <property type="molecule type" value="Genomic_DNA"/>
</dbReference>
<dbReference type="AlphaFoldDB" id="A0A2G2W360"/>
<feature type="compositionally biased region" description="Basic residues" evidence="1">
    <location>
        <begin position="1"/>
        <end position="18"/>
    </location>
</feature>
<protein>
    <submittedName>
        <fullName evidence="2">Uncharacterized protein</fullName>
    </submittedName>
</protein>
<evidence type="ECO:0000313" key="2">
    <source>
        <dbReference type="EMBL" id="PHT39664.1"/>
    </source>
</evidence>
<accession>A0A2G2W360</accession>
<dbReference type="PANTHER" id="PTHR47491">
    <property type="entry name" value="CAP-GLY DOMAIN LINKER"/>
    <property type="match status" value="1"/>
</dbReference>
<proteinExistence type="predicted"/>
<reference evidence="3" key="2">
    <citation type="journal article" date="2017" name="J. Anim. Genet.">
        <title>Multiple reference genome sequences of hot pepper reveal the massive evolution of plant disease resistance genes by retroduplication.</title>
        <authorList>
            <person name="Kim S."/>
            <person name="Park J."/>
            <person name="Yeom S.-I."/>
            <person name="Kim Y.-M."/>
            <person name="Seo E."/>
            <person name="Kim K.-T."/>
            <person name="Kim M.-S."/>
            <person name="Lee J.M."/>
            <person name="Cheong K."/>
            <person name="Shin H.-S."/>
            <person name="Kim S.-B."/>
            <person name="Han K."/>
            <person name="Lee J."/>
            <person name="Park M."/>
            <person name="Lee H.-A."/>
            <person name="Lee H.-Y."/>
            <person name="Lee Y."/>
            <person name="Oh S."/>
            <person name="Lee J.H."/>
            <person name="Choi E."/>
            <person name="Choi E."/>
            <person name="Lee S.E."/>
            <person name="Jeon J."/>
            <person name="Kim H."/>
            <person name="Choi G."/>
            <person name="Song H."/>
            <person name="Lee J."/>
            <person name="Lee S.-C."/>
            <person name="Kwon J.-K."/>
            <person name="Lee H.-Y."/>
            <person name="Koo N."/>
            <person name="Hong Y."/>
            <person name="Kim R.W."/>
            <person name="Kang W.-H."/>
            <person name="Huh J.H."/>
            <person name="Kang B.-C."/>
            <person name="Yang T.-J."/>
            <person name="Lee Y.-H."/>
            <person name="Bennetzen J.L."/>
            <person name="Choi D."/>
        </authorList>
    </citation>
    <scope>NUCLEOTIDE SEQUENCE [LARGE SCALE GENOMIC DNA]</scope>
    <source>
        <strain evidence="3">cv. PBC81</strain>
    </source>
</reference>
<feature type="region of interest" description="Disordered" evidence="1">
    <location>
        <begin position="121"/>
        <end position="159"/>
    </location>
</feature>
<organism evidence="2 3">
    <name type="scientific">Capsicum baccatum</name>
    <name type="common">Peruvian pepper</name>
    <dbReference type="NCBI Taxonomy" id="33114"/>
    <lineage>
        <taxon>Eukaryota</taxon>
        <taxon>Viridiplantae</taxon>
        <taxon>Streptophyta</taxon>
        <taxon>Embryophyta</taxon>
        <taxon>Tracheophyta</taxon>
        <taxon>Spermatophyta</taxon>
        <taxon>Magnoliopsida</taxon>
        <taxon>eudicotyledons</taxon>
        <taxon>Gunneridae</taxon>
        <taxon>Pentapetalae</taxon>
        <taxon>asterids</taxon>
        <taxon>lamiids</taxon>
        <taxon>Solanales</taxon>
        <taxon>Solanaceae</taxon>
        <taxon>Solanoideae</taxon>
        <taxon>Capsiceae</taxon>
        <taxon>Capsicum</taxon>
    </lineage>
</organism>
<name>A0A2G2W360_CAPBA</name>
<sequence>MNLRKSLHDHSKKVHTKKSSRDPSRDLSILVLIRTIRRLTKEKPPIPPLASPSPGAIPSMSLQFQPILPAQQAKSYGSGSSKKLLPLGYANVAMYQHSQIQFPQPMQQVTGRTVVGIHSMPQGPPIPHDFQQNLSMSNNHMPGSGGPNLPLSSSYNVRP</sequence>
<reference evidence="2 3" key="1">
    <citation type="journal article" date="2017" name="Genome Biol.">
        <title>New reference genome sequences of hot pepper reveal the massive evolution of plant disease-resistance genes by retroduplication.</title>
        <authorList>
            <person name="Kim S."/>
            <person name="Park J."/>
            <person name="Yeom S.I."/>
            <person name="Kim Y.M."/>
            <person name="Seo E."/>
            <person name="Kim K.T."/>
            <person name="Kim M.S."/>
            <person name="Lee J.M."/>
            <person name="Cheong K."/>
            <person name="Shin H.S."/>
            <person name="Kim S.B."/>
            <person name="Han K."/>
            <person name="Lee J."/>
            <person name="Park M."/>
            <person name="Lee H.A."/>
            <person name="Lee H.Y."/>
            <person name="Lee Y."/>
            <person name="Oh S."/>
            <person name="Lee J.H."/>
            <person name="Choi E."/>
            <person name="Choi E."/>
            <person name="Lee S.E."/>
            <person name="Jeon J."/>
            <person name="Kim H."/>
            <person name="Choi G."/>
            <person name="Song H."/>
            <person name="Lee J."/>
            <person name="Lee S.C."/>
            <person name="Kwon J.K."/>
            <person name="Lee H.Y."/>
            <person name="Koo N."/>
            <person name="Hong Y."/>
            <person name="Kim R.W."/>
            <person name="Kang W.H."/>
            <person name="Huh J.H."/>
            <person name="Kang B.C."/>
            <person name="Yang T.J."/>
            <person name="Lee Y.H."/>
            <person name="Bennetzen J.L."/>
            <person name="Choi D."/>
        </authorList>
    </citation>
    <scope>NUCLEOTIDE SEQUENCE [LARGE SCALE GENOMIC DNA]</scope>
    <source>
        <strain evidence="3">cv. PBC81</strain>
    </source>
</reference>
<gene>
    <name evidence="2" type="ORF">CQW23_18518</name>
</gene>